<feature type="region of interest" description="Disordered" evidence="1">
    <location>
        <begin position="169"/>
        <end position="190"/>
    </location>
</feature>
<feature type="region of interest" description="Disordered" evidence="1">
    <location>
        <begin position="483"/>
        <end position="544"/>
    </location>
</feature>
<feature type="region of interest" description="Disordered" evidence="1">
    <location>
        <begin position="279"/>
        <end position="408"/>
    </location>
</feature>
<evidence type="ECO:0000313" key="4">
    <source>
        <dbReference type="WBParaSite" id="jg9191"/>
    </source>
</evidence>
<reference evidence="4" key="1">
    <citation type="submission" date="2022-11" db="UniProtKB">
        <authorList>
            <consortium name="WormBaseParasite"/>
        </authorList>
    </citation>
    <scope>IDENTIFICATION</scope>
</reference>
<protein>
    <submittedName>
        <fullName evidence="4">Uncharacterized protein</fullName>
    </submittedName>
</protein>
<evidence type="ECO:0000313" key="3">
    <source>
        <dbReference type="Proteomes" id="UP000887574"/>
    </source>
</evidence>
<proteinExistence type="predicted"/>
<feature type="compositionally biased region" description="Acidic residues" evidence="1">
    <location>
        <begin position="312"/>
        <end position="332"/>
    </location>
</feature>
<sequence>MTTKQFTLLLSFLILLLVQPSKTQYYQYDEPISTSSSVFTDPIRRALGLWGRLLNRMAQTSPPTDDQLHLTKTTEEMPEQIQEVPLNPARIQQPGSFSNLGAAGKGPVAGSANRIIDEQKLLELLPRIRSPSTTTTTTVEIPSTNTIVVTATTTPSLTTTVTKTTTKKSKKKGKKKTVSTKTSAETTTTSVTTTPKSKLTVTGNNKLPQSNITNKTLTVRMRTLDTLFNSENTTFEDVLIKNSNISMDKAMEKETEDLISEIESVLNDEQWIVAGSNHKGVTNKTKEPSTTTTIATTTSGLDQLDQDGSGESSEEDQSEESEESSEEEEDGVDMPATVKSAESNDSLKSTPTARTTTTTIKPKASKGTSTTASPTTSKSSTTTTKPKPKKLRNPSKKKPVGNSSPNINVTKYIPEAEEEEIAGDISQLQLDSSTALPLVKMCSMLILSTPVNSIIDGIGPLILPLIGYSRQAISQYYPRRLEGTPTYTPENQQEIPLSSLQPQQQSAVQQQQAQYSPPRRQYGQPSRPQLPQYPPSRPQPTMSAAEAKHIAEMMQRRSQQNQQNQQIQQSRNFKHFSEVNRMVGGAPTPNLSNRIVNAETVGNGPRSRFMPNPPATSSLVEQMQQQTPMPTIFASDAIRRALANILNRAGESPIVRQISGSNVAETPYYPPEIPQYSRYGENVVRESYNGFQSTATAVDPEKLGFTLK</sequence>
<keyword evidence="3" id="KW-1185">Reference proteome</keyword>
<name>A0A915EQ21_9BILA</name>
<dbReference type="Proteomes" id="UP000887574">
    <property type="component" value="Unplaced"/>
</dbReference>
<organism evidence="3 4">
    <name type="scientific">Ditylenchus dipsaci</name>
    <dbReference type="NCBI Taxonomy" id="166011"/>
    <lineage>
        <taxon>Eukaryota</taxon>
        <taxon>Metazoa</taxon>
        <taxon>Ecdysozoa</taxon>
        <taxon>Nematoda</taxon>
        <taxon>Chromadorea</taxon>
        <taxon>Rhabditida</taxon>
        <taxon>Tylenchina</taxon>
        <taxon>Tylenchomorpha</taxon>
        <taxon>Sphaerularioidea</taxon>
        <taxon>Anguinidae</taxon>
        <taxon>Anguininae</taxon>
        <taxon>Ditylenchus</taxon>
    </lineage>
</organism>
<feature type="signal peptide" evidence="2">
    <location>
        <begin position="1"/>
        <end position="23"/>
    </location>
</feature>
<feature type="compositionally biased region" description="Basic residues" evidence="1">
    <location>
        <begin position="169"/>
        <end position="178"/>
    </location>
</feature>
<feature type="compositionally biased region" description="Low complexity" evidence="1">
    <location>
        <begin position="288"/>
        <end position="298"/>
    </location>
</feature>
<dbReference type="AlphaFoldDB" id="A0A915EQ21"/>
<evidence type="ECO:0000256" key="1">
    <source>
        <dbReference type="SAM" id="MobiDB-lite"/>
    </source>
</evidence>
<evidence type="ECO:0000256" key="2">
    <source>
        <dbReference type="SAM" id="SignalP"/>
    </source>
</evidence>
<dbReference type="WBParaSite" id="jg9191">
    <property type="protein sequence ID" value="jg9191"/>
    <property type="gene ID" value="jg9191"/>
</dbReference>
<accession>A0A915EQ21</accession>
<feature type="compositionally biased region" description="Low complexity" evidence="1">
    <location>
        <begin position="492"/>
        <end position="522"/>
    </location>
</feature>
<feature type="chain" id="PRO_5037274692" evidence="2">
    <location>
        <begin position="24"/>
        <end position="708"/>
    </location>
</feature>
<feature type="compositionally biased region" description="Basic residues" evidence="1">
    <location>
        <begin position="386"/>
        <end position="399"/>
    </location>
</feature>
<keyword evidence="2" id="KW-0732">Signal</keyword>
<feature type="compositionally biased region" description="Low complexity" evidence="1">
    <location>
        <begin position="348"/>
        <end position="385"/>
    </location>
</feature>
<feature type="compositionally biased region" description="Low complexity" evidence="1">
    <location>
        <begin position="179"/>
        <end position="190"/>
    </location>
</feature>